<evidence type="ECO:0000313" key="3">
    <source>
        <dbReference type="Proteomes" id="UP000016930"/>
    </source>
</evidence>
<protein>
    <submittedName>
        <fullName evidence="2">Uncharacterized protein</fullName>
    </submittedName>
</protein>
<gene>
    <name evidence="2" type="ORF">CERSUDRAFT_80748</name>
</gene>
<reference evidence="2 3" key="1">
    <citation type="journal article" date="2012" name="Proc. Natl. Acad. Sci. U.S.A.">
        <title>Comparative genomics of Ceriporiopsis subvermispora and Phanerochaete chrysosporium provide insight into selective ligninolysis.</title>
        <authorList>
            <person name="Fernandez-Fueyo E."/>
            <person name="Ruiz-Duenas F.J."/>
            <person name="Ferreira P."/>
            <person name="Floudas D."/>
            <person name="Hibbett D.S."/>
            <person name="Canessa P."/>
            <person name="Larrondo L.F."/>
            <person name="James T.Y."/>
            <person name="Seelenfreund D."/>
            <person name="Lobos S."/>
            <person name="Polanco R."/>
            <person name="Tello M."/>
            <person name="Honda Y."/>
            <person name="Watanabe T."/>
            <person name="Watanabe T."/>
            <person name="Ryu J.S."/>
            <person name="Kubicek C.P."/>
            <person name="Schmoll M."/>
            <person name="Gaskell J."/>
            <person name="Hammel K.E."/>
            <person name="St John F.J."/>
            <person name="Vanden Wymelenberg A."/>
            <person name="Sabat G."/>
            <person name="Splinter BonDurant S."/>
            <person name="Syed K."/>
            <person name="Yadav J.S."/>
            <person name="Doddapaneni H."/>
            <person name="Subramanian V."/>
            <person name="Lavin J.L."/>
            <person name="Oguiza J.A."/>
            <person name="Perez G."/>
            <person name="Pisabarro A.G."/>
            <person name="Ramirez L."/>
            <person name="Santoyo F."/>
            <person name="Master E."/>
            <person name="Coutinho P.M."/>
            <person name="Henrissat B."/>
            <person name="Lombard V."/>
            <person name="Magnuson J.K."/>
            <person name="Kuees U."/>
            <person name="Hori C."/>
            <person name="Igarashi K."/>
            <person name="Samejima M."/>
            <person name="Held B.W."/>
            <person name="Barry K.W."/>
            <person name="LaButti K.M."/>
            <person name="Lapidus A."/>
            <person name="Lindquist E.A."/>
            <person name="Lucas S.M."/>
            <person name="Riley R."/>
            <person name="Salamov A.A."/>
            <person name="Hoffmeister D."/>
            <person name="Schwenk D."/>
            <person name="Hadar Y."/>
            <person name="Yarden O."/>
            <person name="de Vries R.P."/>
            <person name="Wiebenga A."/>
            <person name="Stenlid J."/>
            <person name="Eastwood D."/>
            <person name="Grigoriev I.V."/>
            <person name="Berka R.M."/>
            <person name="Blanchette R.A."/>
            <person name="Kersten P."/>
            <person name="Martinez A.T."/>
            <person name="Vicuna R."/>
            <person name="Cullen D."/>
        </authorList>
    </citation>
    <scope>NUCLEOTIDE SEQUENCE [LARGE SCALE GENOMIC DNA]</scope>
    <source>
        <strain evidence="2 3">B</strain>
    </source>
</reference>
<accession>M2RQE9</accession>
<keyword evidence="3" id="KW-1185">Reference proteome</keyword>
<dbReference type="HOGENOM" id="CLU_1731240_0_0_1"/>
<feature type="region of interest" description="Disordered" evidence="1">
    <location>
        <begin position="19"/>
        <end position="50"/>
    </location>
</feature>
<sequence length="151" mass="17278">MIRAAQRLGSVHASRICLGSQTSSSRAHRRPHQTPLAHFSTTPRRCASEDPNAQEMVKIQEMMEKMQNVMETRPALVEHITQLKDMLEKEGIDMTTPNPSLSSFKMIRILMKPDVRELMMKVVVEFENAGITKEELIPRLQEFGRMMTKGK</sequence>
<organism evidence="2 3">
    <name type="scientific">Ceriporiopsis subvermispora (strain B)</name>
    <name type="common">White-rot fungus</name>
    <name type="synonym">Gelatoporia subvermispora</name>
    <dbReference type="NCBI Taxonomy" id="914234"/>
    <lineage>
        <taxon>Eukaryota</taxon>
        <taxon>Fungi</taxon>
        <taxon>Dikarya</taxon>
        <taxon>Basidiomycota</taxon>
        <taxon>Agaricomycotina</taxon>
        <taxon>Agaricomycetes</taxon>
        <taxon>Polyporales</taxon>
        <taxon>Gelatoporiaceae</taxon>
        <taxon>Gelatoporia</taxon>
    </lineage>
</organism>
<name>M2RQE9_CERS8</name>
<evidence type="ECO:0000313" key="2">
    <source>
        <dbReference type="EMBL" id="EMD41101.1"/>
    </source>
</evidence>
<dbReference type="Proteomes" id="UP000016930">
    <property type="component" value="Unassembled WGS sequence"/>
</dbReference>
<dbReference type="EMBL" id="KB445792">
    <property type="protein sequence ID" value="EMD41101.1"/>
    <property type="molecule type" value="Genomic_DNA"/>
</dbReference>
<proteinExistence type="predicted"/>
<dbReference type="AlphaFoldDB" id="M2RQE9"/>
<dbReference type="OrthoDB" id="10008801at2759"/>
<evidence type="ECO:0000256" key="1">
    <source>
        <dbReference type="SAM" id="MobiDB-lite"/>
    </source>
</evidence>